<keyword evidence="2" id="KW-1185">Reference proteome</keyword>
<protein>
    <submittedName>
        <fullName evidence="1">Uncharacterized protein</fullName>
    </submittedName>
</protein>
<organism evidence="2">
    <name type="scientific">Selaginella moellendorffii</name>
    <name type="common">Spikemoss</name>
    <dbReference type="NCBI Taxonomy" id="88036"/>
    <lineage>
        <taxon>Eukaryota</taxon>
        <taxon>Viridiplantae</taxon>
        <taxon>Streptophyta</taxon>
        <taxon>Embryophyta</taxon>
        <taxon>Tracheophyta</taxon>
        <taxon>Lycopodiopsida</taxon>
        <taxon>Selaginellales</taxon>
        <taxon>Selaginellaceae</taxon>
        <taxon>Selaginella</taxon>
    </lineage>
</organism>
<dbReference type="InParanoid" id="D8R211"/>
<proteinExistence type="predicted"/>
<dbReference type="KEGG" id="smo:SELMODRAFT_406330"/>
<dbReference type="Proteomes" id="UP000001514">
    <property type="component" value="Unassembled WGS sequence"/>
</dbReference>
<name>D8R211_SELML</name>
<evidence type="ECO:0000313" key="1">
    <source>
        <dbReference type="EMBL" id="EFJ33645.1"/>
    </source>
</evidence>
<reference evidence="1 2" key="1">
    <citation type="journal article" date="2011" name="Science">
        <title>The Selaginella genome identifies genetic changes associated with the evolution of vascular plants.</title>
        <authorList>
            <person name="Banks J.A."/>
            <person name="Nishiyama T."/>
            <person name="Hasebe M."/>
            <person name="Bowman J.L."/>
            <person name="Gribskov M."/>
            <person name="dePamphilis C."/>
            <person name="Albert V.A."/>
            <person name="Aono N."/>
            <person name="Aoyama T."/>
            <person name="Ambrose B.A."/>
            <person name="Ashton N.W."/>
            <person name="Axtell M.J."/>
            <person name="Barker E."/>
            <person name="Barker M.S."/>
            <person name="Bennetzen J.L."/>
            <person name="Bonawitz N.D."/>
            <person name="Chapple C."/>
            <person name="Cheng C."/>
            <person name="Correa L.G."/>
            <person name="Dacre M."/>
            <person name="DeBarry J."/>
            <person name="Dreyer I."/>
            <person name="Elias M."/>
            <person name="Engstrom E.M."/>
            <person name="Estelle M."/>
            <person name="Feng L."/>
            <person name="Finet C."/>
            <person name="Floyd S.K."/>
            <person name="Frommer W.B."/>
            <person name="Fujita T."/>
            <person name="Gramzow L."/>
            <person name="Gutensohn M."/>
            <person name="Harholt J."/>
            <person name="Hattori M."/>
            <person name="Heyl A."/>
            <person name="Hirai T."/>
            <person name="Hiwatashi Y."/>
            <person name="Ishikawa M."/>
            <person name="Iwata M."/>
            <person name="Karol K.G."/>
            <person name="Koehler B."/>
            <person name="Kolukisaoglu U."/>
            <person name="Kubo M."/>
            <person name="Kurata T."/>
            <person name="Lalonde S."/>
            <person name="Li K."/>
            <person name="Li Y."/>
            <person name="Litt A."/>
            <person name="Lyons E."/>
            <person name="Manning G."/>
            <person name="Maruyama T."/>
            <person name="Michael T.P."/>
            <person name="Mikami K."/>
            <person name="Miyazaki S."/>
            <person name="Morinaga S."/>
            <person name="Murata T."/>
            <person name="Mueller-Roeber B."/>
            <person name="Nelson D.R."/>
            <person name="Obara M."/>
            <person name="Oguri Y."/>
            <person name="Olmstead R.G."/>
            <person name="Onodera N."/>
            <person name="Petersen B.L."/>
            <person name="Pils B."/>
            <person name="Prigge M."/>
            <person name="Rensing S.A."/>
            <person name="Riano-Pachon D.M."/>
            <person name="Roberts A.W."/>
            <person name="Sato Y."/>
            <person name="Scheller H.V."/>
            <person name="Schulz B."/>
            <person name="Schulz C."/>
            <person name="Shakirov E.V."/>
            <person name="Shibagaki N."/>
            <person name="Shinohara N."/>
            <person name="Shippen D.E."/>
            <person name="Soerensen I."/>
            <person name="Sotooka R."/>
            <person name="Sugimoto N."/>
            <person name="Sugita M."/>
            <person name="Sumikawa N."/>
            <person name="Tanurdzic M."/>
            <person name="Theissen G."/>
            <person name="Ulvskov P."/>
            <person name="Wakazuki S."/>
            <person name="Weng J.K."/>
            <person name="Willats W.W."/>
            <person name="Wipf D."/>
            <person name="Wolf P.G."/>
            <person name="Yang L."/>
            <person name="Zimmer A.D."/>
            <person name="Zhu Q."/>
            <person name="Mitros T."/>
            <person name="Hellsten U."/>
            <person name="Loque D."/>
            <person name="Otillar R."/>
            <person name="Salamov A."/>
            <person name="Schmutz J."/>
            <person name="Shapiro H."/>
            <person name="Lindquist E."/>
            <person name="Lucas S."/>
            <person name="Rokhsar D."/>
            <person name="Grigoriev I.V."/>
        </authorList>
    </citation>
    <scope>NUCLEOTIDE SEQUENCE [LARGE SCALE GENOMIC DNA]</scope>
</reference>
<sequence>MKRVFVDLDDTLVFYNEHGRFQVDGDTEGPYELAHAAKEFLLALRAIPEVELAFFSGGPSHRNVGLVSQIVDEVFSSSTEIPGVFSQHHLVPGDPPKKRLAGLVQGMDVDEAIVVDDTAYYYAAAGEERNFVSVYSCHCPSHKHFAGKVFKARRDNNLVRALGIILWSLDICSAEGCTLGEALSAVQWDSSGRYRHKETNSKRVYDRGLEAMRRFNPELQLLDEEGLGIHPWSSRLLELLNHDEDSHFNGTSFFEPHQVANILCTLYSSVDAHHGETGEAAGVELVEVEIAWAQGSKEYGRLPAGMPAEVIVATLDHMFPVESSGVLTDKHGAEVAKDERLDAARGYRYTVARVSVF</sequence>
<dbReference type="EMBL" id="GL377570">
    <property type="protein sequence ID" value="EFJ33645.1"/>
    <property type="molecule type" value="Genomic_DNA"/>
</dbReference>
<dbReference type="Gramene" id="EFJ33645">
    <property type="protein sequence ID" value="EFJ33645"/>
    <property type="gene ID" value="SELMODRAFT_406330"/>
</dbReference>
<accession>D8R211</accession>
<dbReference type="HOGENOM" id="CLU_777066_0_0_1"/>
<evidence type="ECO:0000313" key="2">
    <source>
        <dbReference type="Proteomes" id="UP000001514"/>
    </source>
</evidence>
<dbReference type="CDD" id="cd01427">
    <property type="entry name" value="HAD_like"/>
    <property type="match status" value="1"/>
</dbReference>
<gene>
    <name evidence="1" type="ORF">SELMODRAFT_406330</name>
</gene>
<dbReference type="AlphaFoldDB" id="D8R211"/>